<comment type="caution">
    <text evidence="1">The sequence shown here is derived from an EMBL/GenBank/DDBJ whole genome shotgun (WGS) entry which is preliminary data.</text>
</comment>
<evidence type="ECO:0000313" key="1">
    <source>
        <dbReference type="EMBL" id="CAG8777932.1"/>
    </source>
</evidence>
<name>A0ABN7VIX5_GIGMA</name>
<reference evidence="1 2" key="1">
    <citation type="submission" date="2021-06" db="EMBL/GenBank/DDBJ databases">
        <authorList>
            <person name="Kallberg Y."/>
            <person name="Tangrot J."/>
            <person name="Rosling A."/>
        </authorList>
    </citation>
    <scope>NUCLEOTIDE SEQUENCE [LARGE SCALE GENOMIC DNA]</scope>
    <source>
        <strain evidence="1 2">120-4 pot B 10/14</strain>
    </source>
</reference>
<accession>A0ABN7VIX5</accession>
<evidence type="ECO:0000313" key="2">
    <source>
        <dbReference type="Proteomes" id="UP000789901"/>
    </source>
</evidence>
<gene>
    <name evidence="1" type="ORF">GMARGA_LOCUS19308</name>
</gene>
<dbReference type="Proteomes" id="UP000789901">
    <property type="component" value="Unassembled WGS sequence"/>
</dbReference>
<dbReference type="EMBL" id="CAJVQB010016013">
    <property type="protein sequence ID" value="CAG8777932.1"/>
    <property type="molecule type" value="Genomic_DNA"/>
</dbReference>
<sequence>PFSSYRRLSQINKLFGTNVETINELPQINLVATIDIIPYQEQLNFTVQNIKMIKKTSIAINNANEVESKGHFDFTITQNEDILCVAEVKAADIEYGLCQNLDQIQSACQKGKHASLEYVYRIVTTGEKWYFSVVTSGNKIGATKDPLYLHLNAANEERLESEIGALFKMVLSILLDKIKSIEEPQTKL</sequence>
<proteinExistence type="predicted"/>
<protein>
    <submittedName>
        <fullName evidence="1">23388_t:CDS:1</fullName>
    </submittedName>
</protein>
<organism evidence="1 2">
    <name type="scientific">Gigaspora margarita</name>
    <dbReference type="NCBI Taxonomy" id="4874"/>
    <lineage>
        <taxon>Eukaryota</taxon>
        <taxon>Fungi</taxon>
        <taxon>Fungi incertae sedis</taxon>
        <taxon>Mucoromycota</taxon>
        <taxon>Glomeromycotina</taxon>
        <taxon>Glomeromycetes</taxon>
        <taxon>Diversisporales</taxon>
        <taxon>Gigasporaceae</taxon>
        <taxon>Gigaspora</taxon>
    </lineage>
</organism>
<keyword evidence="2" id="KW-1185">Reference proteome</keyword>
<feature type="non-terminal residue" evidence="1">
    <location>
        <position position="1"/>
    </location>
</feature>